<protein>
    <submittedName>
        <fullName evidence="1">Uncharacterized protein</fullName>
    </submittedName>
</protein>
<name>A0A640KF30_LEITA</name>
<dbReference type="AlphaFoldDB" id="A0A640KF30"/>
<comment type="caution">
    <text evidence="1">The sequence shown here is derived from an EMBL/GenBank/DDBJ whole genome shotgun (WGS) entry which is preliminary data.</text>
</comment>
<keyword evidence="2" id="KW-1185">Reference proteome</keyword>
<dbReference type="OrthoDB" id="276072at2759"/>
<organism evidence="1 2">
    <name type="scientific">Leishmania tarentolae</name>
    <name type="common">Sauroleishmania tarentolae</name>
    <dbReference type="NCBI Taxonomy" id="5689"/>
    <lineage>
        <taxon>Eukaryota</taxon>
        <taxon>Discoba</taxon>
        <taxon>Euglenozoa</taxon>
        <taxon>Kinetoplastea</taxon>
        <taxon>Metakinetoplastina</taxon>
        <taxon>Trypanosomatida</taxon>
        <taxon>Trypanosomatidae</taxon>
        <taxon>Leishmaniinae</taxon>
        <taxon>Leishmania</taxon>
        <taxon>lizard Leishmania</taxon>
    </lineage>
</organism>
<reference evidence="1" key="1">
    <citation type="submission" date="2019-11" db="EMBL/GenBank/DDBJ databases">
        <title>Leishmania tarentolae CDS.</title>
        <authorList>
            <person name="Goto Y."/>
            <person name="Yamagishi J."/>
        </authorList>
    </citation>
    <scope>NUCLEOTIDE SEQUENCE [LARGE SCALE GENOMIC DNA]</scope>
    <source>
        <strain evidence="1">Parrot Tar II</strain>
    </source>
</reference>
<dbReference type="VEuPathDB" id="TriTrypDB:LtaPh_1715100"/>
<dbReference type="Proteomes" id="UP000419144">
    <property type="component" value="Unassembled WGS sequence"/>
</dbReference>
<sequence>MSAQAFFEFSSSILSPKYVGLSPFHAPKESRLDTSPPGVLSSMYEYTMCTKRALNTRIIGFSEPTLQQCVDEFTRSLKATTFIQDKEATSAFLRQRRGTVDPSQLPWAPKPEYLAWLRAQGRLDEHMPL</sequence>
<evidence type="ECO:0000313" key="2">
    <source>
        <dbReference type="Proteomes" id="UP000419144"/>
    </source>
</evidence>
<accession>A0A640KF30</accession>
<gene>
    <name evidence="1" type="ORF">LtaPh_1715100</name>
</gene>
<dbReference type="EMBL" id="BLBS01000022">
    <property type="protein sequence ID" value="GET87695.1"/>
    <property type="molecule type" value="Genomic_DNA"/>
</dbReference>
<proteinExistence type="predicted"/>
<evidence type="ECO:0000313" key="1">
    <source>
        <dbReference type="EMBL" id="GET87695.1"/>
    </source>
</evidence>